<keyword evidence="2" id="KW-1185">Reference proteome</keyword>
<gene>
    <name evidence="1" type="ORF">O6H91_20G071900</name>
</gene>
<protein>
    <submittedName>
        <fullName evidence="1">Uncharacterized protein</fullName>
    </submittedName>
</protein>
<dbReference type="Proteomes" id="UP001162992">
    <property type="component" value="Chromosome 20"/>
</dbReference>
<name>A0ACC2ASN6_DIPCM</name>
<accession>A0ACC2ASN6</accession>
<evidence type="ECO:0000313" key="1">
    <source>
        <dbReference type="EMBL" id="KAJ7520202.1"/>
    </source>
</evidence>
<reference evidence="2" key="1">
    <citation type="journal article" date="2024" name="Proc. Natl. Acad. Sci. U.S.A.">
        <title>Extraordinary preservation of gene collinearity over three hundred million years revealed in homosporous lycophytes.</title>
        <authorList>
            <person name="Li C."/>
            <person name="Wickell D."/>
            <person name="Kuo L.Y."/>
            <person name="Chen X."/>
            <person name="Nie B."/>
            <person name="Liao X."/>
            <person name="Peng D."/>
            <person name="Ji J."/>
            <person name="Jenkins J."/>
            <person name="Williams M."/>
            <person name="Shu S."/>
            <person name="Plott C."/>
            <person name="Barry K."/>
            <person name="Rajasekar S."/>
            <person name="Grimwood J."/>
            <person name="Han X."/>
            <person name="Sun S."/>
            <person name="Hou Z."/>
            <person name="He W."/>
            <person name="Dai G."/>
            <person name="Sun C."/>
            <person name="Schmutz J."/>
            <person name="Leebens-Mack J.H."/>
            <person name="Li F.W."/>
            <person name="Wang L."/>
        </authorList>
    </citation>
    <scope>NUCLEOTIDE SEQUENCE [LARGE SCALE GENOMIC DNA]</scope>
    <source>
        <strain evidence="2">cv. PW_Plant_1</strain>
    </source>
</reference>
<evidence type="ECO:0000313" key="2">
    <source>
        <dbReference type="Proteomes" id="UP001162992"/>
    </source>
</evidence>
<organism evidence="1 2">
    <name type="scientific">Diphasiastrum complanatum</name>
    <name type="common">Issler's clubmoss</name>
    <name type="synonym">Lycopodium complanatum</name>
    <dbReference type="NCBI Taxonomy" id="34168"/>
    <lineage>
        <taxon>Eukaryota</taxon>
        <taxon>Viridiplantae</taxon>
        <taxon>Streptophyta</taxon>
        <taxon>Embryophyta</taxon>
        <taxon>Tracheophyta</taxon>
        <taxon>Lycopodiopsida</taxon>
        <taxon>Lycopodiales</taxon>
        <taxon>Lycopodiaceae</taxon>
        <taxon>Lycopodioideae</taxon>
        <taxon>Diphasiastrum</taxon>
    </lineage>
</organism>
<sequence length="172" mass="18672">MTFVCHTMSKDALTSEQLKEIREVFSMFDKDGDGSISEMEMAALFEYLGLTPDATEVRAVVQKADKNSNGLIEFCELLDLLAPEVSQQVNYNSQELLSLFQAFDRDGNGFITAVELAHSMARLGHPLSVRDLSDMISAADSDGDGRISYPEFVSALTKASVNNSAASFGVSA</sequence>
<proteinExistence type="predicted"/>
<comment type="caution">
    <text evidence="1">The sequence shown here is derived from an EMBL/GenBank/DDBJ whole genome shotgun (WGS) entry which is preliminary data.</text>
</comment>
<dbReference type="EMBL" id="CM055111">
    <property type="protein sequence ID" value="KAJ7520202.1"/>
    <property type="molecule type" value="Genomic_DNA"/>
</dbReference>